<keyword evidence="4" id="KW-0813">Transport</keyword>
<proteinExistence type="inferred from homology"/>
<dbReference type="GO" id="GO:0000139">
    <property type="term" value="C:Golgi membrane"/>
    <property type="evidence" value="ECO:0007669"/>
    <property type="project" value="UniProtKB-SubCell"/>
</dbReference>
<organism evidence="10 11">
    <name type="scientific">Salmo salar</name>
    <name type="common">Atlantic salmon</name>
    <dbReference type="NCBI Taxonomy" id="8030"/>
    <lineage>
        <taxon>Eukaryota</taxon>
        <taxon>Metazoa</taxon>
        <taxon>Chordata</taxon>
        <taxon>Craniata</taxon>
        <taxon>Vertebrata</taxon>
        <taxon>Euteleostomi</taxon>
        <taxon>Actinopterygii</taxon>
        <taxon>Neopterygii</taxon>
        <taxon>Teleostei</taxon>
        <taxon>Protacanthopterygii</taxon>
        <taxon>Salmoniformes</taxon>
        <taxon>Salmonidae</taxon>
        <taxon>Salmoninae</taxon>
        <taxon>Salmo</taxon>
    </lineage>
</organism>
<evidence type="ECO:0000256" key="9">
    <source>
        <dbReference type="SAM" id="MobiDB-lite"/>
    </source>
</evidence>
<comment type="subcellular location">
    <subcellularLocation>
        <location evidence="1">Golgi apparatus membrane</location>
        <topology evidence="1">Peripheral membrane protein</topology>
    </subcellularLocation>
</comment>
<feature type="compositionally biased region" description="Low complexity" evidence="9">
    <location>
        <begin position="399"/>
        <end position="408"/>
    </location>
</feature>
<dbReference type="RefSeq" id="XP_013983307.1">
    <property type="nucleotide sequence ID" value="XM_014127832.2"/>
</dbReference>
<gene>
    <name evidence="11" type="primary">LOC100195715</name>
</gene>
<dbReference type="GO" id="GO:0006891">
    <property type="term" value="P:intra-Golgi vesicle-mediated transport"/>
    <property type="evidence" value="ECO:0007669"/>
    <property type="project" value="TreeGrafter"/>
</dbReference>
<evidence type="ECO:0000256" key="6">
    <source>
        <dbReference type="ARBA" id="ARBA00023034"/>
    </source>
</evidence>
<evidence type="ECO:0000256" key="2">
    <source>
        <dbReference type="ARBA" id="ARBA00006419"/>
    </source>
</evidence>
<dbReference type="KEGG" id="sasa:100195715"/>
<evidence type="ECO:0000256" key="5">
    <source>
        <dbReference type="ARBA" id="ARBA00022927"/>
    </source>
</evidence>
<dbReference type="OrthoDB" id="1661054at2759"/>
<name>A0A1S3KXA8_SALSA</name>
<dbReference type="PANTHER" id="PTHR21311:SF0">
    <property type="entry name" value="CONSERVED OLIGOMERIC GOLGI COMPLEX SUBUNIT 8"/>
    <property type="match status" value="1"/>
</dbReference>
<comment type="similarity">
    <text evidence="2">Belongs to the COG8 family.</text>
</comment>
<evidence type="ECO:0000256" key="8">
    <source>
        <dbReference type="ARBA" id="ARBA00031347"/>
    </source>
</evidence>
<feature type="compositionally biased region" description="Basic and acidic residues" evidence="9">
    <location>
        <begin position="367"/>
        <end position="380"/>
    </location>
</feature>
<dbReference type="GeneID" id="100195715"/>
<dbReference type="GO" id="GO:0017119">
    <property type="term" value="C:Golgi transport complex"/>
    <property type="evidence" value="ECO:0007669"/>
    <property type="project" value="InterPro"/>
</dbReference>
<reference evidence="11" key="1">
    <citation type="submission" date="2025-08" db="UniProtKB">
        <authorList>
            <consortium name="RefSeq"/>
        </authorList>
    </citation>
    <scope>IDENTIFICATION</scope>
</reference>
<dbReference type="GO" id="GO:0015031">
    <property type="term" value="P:protein transport"/>
    <property type="evidence" value="ECO:0007669"/>
    <property type="project" value="UniProtKB-KW"/>
</dbReference>
<protein>
    <recommendedName>
        <fullName evidence="3">Conserved oligomeric Golgi complex subunit 8</fullName>
    </recommendedName>
    <alternativeName>
        <fullName evidence="8">Component of oligomeric Golgi complex 8</fullName>
    </alternativeName>
</protein>
<evidence type="ECO:0000256" key="4">
    <source>
        <dbReference type="ARBA" id="ARBA00022448"/>
    </source>
</evidence>
<dbReference type="AlphaFoldDB" id="A0A1S3KXA8"/>
<feature type="region of interest" description="Disordered" evidence="9">
    <location>
        <begin position="346"/>
        <end position="427"/>
    </location>
</feature>
<keyword evidence="10" id="KW-1185">Reference proteome</keyword>
<evidence type="ECO:0000256" key="7">
    <source>
        <dbReference type="ARBA" id="ARBA00023136"/>
    </source>
</evidence>
<evidence type="ECO:0000313" key="10">
    <source>
        <dbReference type="Proteomes" id="UP001652741"/>
    </source>
</evidence>
<keyword evidence="6" id="KW-0333">Golgi apparatus</keyword>
<evidence type="ECO:0000256" key="3">
    <source>
        <dbReference type="ARBA" id="ARBA00020983"/>
    </source>
</evidence>
<keyword evidence="7" id="KW-0472">Membrane</keyword>
<dbReference type="Pfam" id="PF04124">
    <property type="entry name" value="Dor1"/>
    <property type="match status" value="1"/>
</dbReference>
<dbReference type="PANTHER" id="PTHR21311">
    <property type="entry name" value="CONSERVED OLIGOMERIC GOLGI COMPLEX COMPONENT 8"/>
    <property type="match status" value="1"/>
</dbReference>
<evidence type="ECO:0000313" key="11">
    <source>
        <dbReference type="RefSeq" id="XP_013983307.1"/>
    </source>
</evidence>
<keyword evidence="5" id="KW-0653">Protein transport</keyword>
<accession>A0A1S3KXA8</accession>
<dbReference type="Proteomes" id="UP001652741">
    <property type="component" value="Chromosome ssa11"/>
</dbReference>
<feature type="region of interest" description="Disordered" evidence="9">
    <location>
        <begin position="303"/>
        <end position="332"/>
    </location>
</feature>
<evidence type="ECO:0000256" key="1">
    <source>
        <dbReference type="ARBA" id="ARBA00004395"/>
    </source>
</evidence>
<dbReference type="InterPro" id="IPR007255">
    <property type="entry name" value="COG8"/>
</dbReference>
<sequence length="427" mass="46868">MMTLTATSPRPSRPVAYTFDIITQYRAIFSDEDPLLSPGGQDQVVNEGAIFHGWVVQQVSEFLVTLDRDLQRGVGGRLDSLLGQCMYFGQLAPMFQRVAADTFHKAVEEAIERFQEDMNLYTLISLPSMLGGGSMPGTLQTTSTQPCTLQPPMALLDFPPLACFLNNILTAFNDLRLCCPLGLAQQVTKYLEDALVKVTKLIVAFHRAEETAFSDREKELFVQFCCSFAEDMVPFLNRCLHVLFPPAQLSVILGVPPTQIQKYSSLGCIDVSVVLESLGFVLPKRETVTPMIEDLSVELDGLTTADPQPTLPVDNPGLPEPITGPEPIEDDPMVSSTISTEFVSETGLTSDPELEAILNDPNPVLDNPERPRADSHREVQEDPELEAILNPPKPVLTSPEHNPVPEVNPEGDSEPSEPEVNPEVAES</sequence>
<feature type="compositionally biased region" description="Low complexity" evidence="9">
    <location>
        <begin position="418"/>
        <end position="427"/>
    </location>
</feature>